<organism evidence="3">
    <name type="scientific">Trichuris suis</name>
    <name type="common">pig whipworm</name>
    <dbReference type="NCBI Taxonomy" id="68888"/>
    <lineage>
        <taxon>Eukaryota</taxon>
        <taxon>Metazoa</taxon>
        <taxon>Ecdysozoa</taxon>
        <taxon>Nematoda</taxon>
        <taxon>Enoplea</taxon>
        <taxon>Dorylaimia</taxon>
        <taxon>Trichinellida</taxon>
        <taxon>Trichuridae</taxon>
        <taxon>Trichuris</taxon>
    </lineage>
</organism>
<feature type="chain" id="PRO_5010405464" description="Cystatin domain-containing protein" evidence="1">
    <location>
        <begin position="18"/>
        <end position="163"/>
    </location>
</feature>
<name>A0A085NSC4_9BILA</name>
<keyword evidence="1" id="KW-0732">Signal</keyword>
<reference evidence="3 4" key="1">
    <citation type="journal article" date="2014" name="Nat. Genet.">
        <title>Genome and transcriptome of the porcine whipworm Trichuris suis.</title>
        <authorList>
            <person name="Jex A.R."/>
            <person name="Nejsum P."/>
            <person name="Schwarz E.M."/>
            <person name="Hu L."/>
            <person name="Young N.D."/>
            <person name="Hall R.S."/>
            <person name="Korhonen P.K."/>
            <person name="Liao S."/>
            <person name="Thamsborg S."/>
            <person name="Xia J."/>
            <person name="Xu P."/>
            <person name="Wang S."/>
            <person name="Scheerlinck J.P."/>
            <person name="Hofmann A."/>
            <person name="Sternberg P.W."/>
            <person name="Wang J."/>
            <person name="Gasser R.B."/>
        </authorList>
    </citation>
    <scope>NUCLEOTIDE SEQUENCE [LARGE SCALE GENOMIC DNA]</scope>
    <source>
        <strain evidence="3">DCEP-RM93F</strain>
        <strain evidence="2">DCEP-RM93M</strain>
    </source>
</reference>
<feature type="signal peptide" evidence="1">
    <location>
        <begin position="1"/>
        <end position="17"/>
    </location>
</feature>
<dbReference type="EMBL" id="KL363188">
    <property type="protein sequence ID" value="KFD57602.1"/>
    <property type="molecule type" value="Genomic_DNA"/>
</dbReference>
<dbReference type="AlphaFoldDB" id="A0A085NSC4"/>
<evidence type="ECO:0008006" key="5">
    <source>
        <dbReference type="Google" id="ProtNLM"/>
    </source>
</evidence>
<dbReference type="EMBL" id="KL367478">
    <property type="protein sequence ID" value="KFD72370.1"/>
    <property type="molecule type" value="Genomic_DNA"/>
</dbReference>
<evidence type="ECO:0000313" key="2">
    <source>
        <dbReference type="EMBL" id="KFD57602.1"/>
    </source>
</evidence>
<evidence type="ECO:0000313" key="3">
    <source>
        <dbReference type="EMBL" id="KFD72370.1"/>
    </source>
</evidence>
<dbReference type="Proteomes" id="UP000030764">
    <property type="component" value="Unassembled WGS sequence"/>
</dbReference>
<proteinExistence type="predicted"/>
<keyword evidence="4" id="KW-1185">Reference proteome</keyword>
<evidence type="ECO:0000256" key="1">
    <source>
        <dbReference type="SAM" id="SignalP"/>
    </source>
</evidence>
<protein>
    <recommendedName>
        <fullName evidence="5">Cystatin domain-containing protein</fullName>
    </recommendedName>
</protein>
<accession>A0A085NSC4</accession>
<dbReference type="Proteomes" id="UP000030758">
    <property type="component" value="Unassembled WGS sequence"/>
</dbReference>
<gene>
    <name evidence="2" type="ORF">M513_01705</name>
    <name evidence="3" type="ORF">M514_01705</name>
</gene>
<evidence type="ECO:0000313" key="4">
    <source>
        <dbReference type="Proteomes" id="UP000030764"/>
    </source>
</evidence>
<sequence>MNALLFTCCALLIAVHGMPYMENRTSQRDKKDIATEALHSYNLMHKTKRFWKTVYVLEEKLPLGDRLVAIFAEETECRTKKKLLTRDEVNSPICPLLQGGKTYVCFVYYDEQNNDFDKEETSCKEKNYQEEQARIMAPSGIDKMKKKKKGLPLCGLNRAYCKK</sequence>